<sequence>MSSQAQAQEIGRL</sequence>
<organism evidence="1">
    <name type="scientific">Arundo donax</name>
    <name type="common">Giant reed</name>
    <name type="synonym">Donax arundinaceus</name>
    <dbReference type="NCBI Taxonomy" id="35708"/>
    <lineage>
        <taxon>Eukaryota</taxon>
        <taxon>Viridiplantae</taxon>
        <taxon>Streptophyta</taxon>
        <taxon>Embryophyta</taxon>
        <taxon>Tracheophyta</taxon>
        <taxon>Spermatophyta</taxon>
        <taxon>Magnoliopsida</taxon>
        <taxon>Liliopsida</taxon>
        <taxon>Poales</taxon>
        <taxon>Poaceae</taxon>
        <taxon>PACMAD clade</taxon>
        <taxon>Arundinoideae</taxon>
        <taxon>Arundineae</taxon>
        <taxon>Arundo</taxon>
    </lineage>
</organism>
<proteinExistence type="predicted"/>
<accession>A0A0A8Y5H6</accession>
<protein>
    <submittedName>
        <fullName evidence="1">Uncharacterized protein</fullName>
    </submittedName>
</protein>
<name>A0A0A8Y5H6_ARUDO</name>
<dbReference type="EMBL" id="GBRH01276671">
    <property type="protein sequence ID" value="JAD21224.1"/>
    <property type="molecule type" value="Transcribed_RNA"/>
</dbReference>
<evidence type="ECO:0000313" key="1">
    <source>
        <dbReference type="EMBL" id="JAD21224.1"/>
    </source>
</evidence>
<reference evidence="1" key="2">
    <citation type="journal article" date="2015" name="Data Brief">
        <title>Shoot transcriptome of the giant reed, Arundo donax.</title>
        <authorList>
            <person name="Barrero R.A."/>
            <person name="Guerrero F.D."/>
            <person name="Moolhuijzen P."/>
            <person name="Goolsby J.A."/>
            <person name="Tidwell J."/>
            <person name="Bellgard S.E."/>
            <person name="Bellgard M.I."/>
        </authorList>
    </citation>
    <scope>NUCLEOTIDE SEQUENCE</scope>
    <source>
        <tissue evidence="1">Shoot tissue taken approximately 20 cm above the soil surface</tissue>
    </source>
</reference>
<reference evidence="1" key="1">
    <citation type="submission" date="2014-09" db="EMBL/GenBank/DDBJ databases">
        <authorList>
            <person name="Magalhaes I.L.F."/>
            <person name="Oliveira U."/>
            <person name="Santos F.R."/>
            <person name="Vidigal T.H.D.A."/>
            <person name="Brescovit A.D."/>
            <person name="Santos A.J."/>
        </authorList>
    </citation>
    <scope>NUCLEOTIDE SEQUENCE</scope>
    <source>
        <tissue evidence="1">Shoot tissue taken approximately 20 cm above the soil surface</tissue>
    </source>
</reference>